<dbReference type="SUPFAM" id="SSF58104">
    <property type="entry name" value="Methyl-accepting chemotaxis protein (MCP) signaling domain"/>
    <property type="match status" value="1"/>
</dbReference>
<dbReference type="SMART" id="SM00283">
    <property type="entry name" value="MA"/>
    <property type="match status" value="1"/>
</dbReference>
<dbReference type="PROSITE" id="PS50885">
    <property type="entry name" value="HAMP"/>
    <property type="match status" value="2"/>
</dbReference>
<keyword evidence="7" id="KW-0472">Membrane</keyword>
<dbReference type="RefSeq" id="WP_057646490.1">
    <property type="nucleotide sequence ID" value="NZ_LLXU01000076.1"/>
</dbReference>
<evidence type="ECO:0000256" key="3">
    <source>
        <dbReference type="ARBA" id="ARBA00023224"/>
    </source>
</evidence>
<keyword evidence="7" id="KW-0812">Transmembrane</keyword>
<dbReference type="InterPro" id="IPR035965">
    <property type="entry name" value="PAS-like_dom_sf"/>
</dbReference>
<feature type="coiled-coil region" evidence="6">
    <location>
        <begin position="107"/>
        <end position="134"/>
    </location>
</feature>
<name>A0A0R0AE38_9GAMM</name>
<keyword evidence="3 5" id="KW-0807">Transducer</keyword>
<comment type="caution">
    <text evidence="10">The sequence shown here is derived from an EMBL/GenBank/DDBJ whole genome shotgun (WGS) entry which is preliminary data.</text>
</comment>
<accession>A0A0R0AE38</accession>
<dbReference type="STRING" id="676599.ARC20_00670"/>
<dbReference type="Gene3D" id="6.10.340.10">
    <property type="match status" value="1"/>
</dbReference>
<feature type="transmembrane region" description="Helical" evidence="7">
    <location>
        <begin position="311"/>
        <end position="335"/>
    </location>
</feature>
<dbReference type="Pfam" id="PF18947">
    <property type="entry name" value="HAMP_2"/>
    <property type="match status" value="1"/>
</dbReference>
<evidence type="ECO:0000256" key="5">
    <source>
        <dbReference type="PROSITE-ProRule" id="PRU00284"/>
    </source>
</evidence>
<feature type="transmembrane region" description="Helical" evidence="7">
    <location>
        <begin position="46"/>
        <end position="65"/>
    </location>
</feature>
<evidence type="ECO:0000256" key="1">
    <source>
        <dbReference type="ARBA" id="ARBA00004370"/>
    </source>
</evidence>
<dbReference type="PRINTS" id="PR00260">
    <property type="entry name" value="CHEMTRNSDUCR"/>
</dbReference>
<dbReference type="InterPro" id="IPR004090">
    <property type="entry name" value="Chemotax_Me-accpt_rcpt"/>
</dbReference>
<dbReference type="GO" id="GO:0007165">
    <property type="term" value="P:signal transduction"/>
    <property type="evidence" value="ECO:0007669"/>
    <property type="project" value="UniProtKB-KW"/>
</dbReference>
<keyword evidence="2" id="KW-0488">Methylation</keyword>
<dbReference type="SUPFAM" id="SSF55785">
    <property type="entry name" value="PYP-like sensor domain (PAS domain)"/>
    <property type="match status" value="1"/>
</dbReference>
<dbReference type="InterPro" id="IPR032255">
    <property type="entry name" value="HBM"/>
</dbReference>
<feature type="domain" description="Methyl-accepting transducer" evidence="8">
    <location>
        <begin position="602"/>
        <end position="831"/>
    </location>
</feature>
<dbReference type="Gene3D" id="3.30.450.20">
    <property type="entry name" value="PAS domain"/>
    <property type="match status" value="1"/>
</dbReference>
<dbReference type="Gene3D" id="1.20.120.1530">
    <property type="match status" value="1"/>
</dbReference>
<evidence type="ECO:0000259" key="9">
    <source>
        <dbReference type="PROSITE" id="PS50885"/>
    </source>
</evidence>
<evidence type="ECO:0000256" key="4">
    <source>
        <dbReference type="ARBA" id="ARBA00029447"/>
    </source>
</evidence>
<dbReference type="Pfam" id="PF00672">
    <property type="entry name" value="HAMP"/>
    <property type="match status" value="1"/>
</dbReference>
<dbReference type="InterPro" id="IPR000014">
    <property type="entry name" value="PAS"/>
</dbReference>
<feature type="domain" description="HAMP" evidence="9">
    <location>
        <begin position="336"/>
        <end position="389"/>
    </location>
</feature>
<keyword evidence="6" id="KW-0175">Coiled coil</keyword>
<evidence type="ECO:0000313" key="11">
    <source>
        <dbReference type="Proteomes" id="UP000051802"/>
    </source>
</evidence>
<evidence type="ECO:0000256" key="7">
    <source>
        <dbReference type="SAM" id="Phobius"/>
    </source>
</evidence>
<dbReference type="GO" id="GO:0005886">
    <property type="term" value="C:plasma membrane"/>
    <property type="evidence" value="ECO:0007669"/>
    <property type="project" value="TreeGrafter"/>
</dbReference>
<dbReference type="GO" id="GO:0004888">
    <property type="term" value="F:transmembrane signaling receptor activity"/>
    <property type="evidence" value="ECO:0007669"/>
    <property type="project" value="InterPro"/>
</dbReference>
<evidence type="ECO:0000259" key="8">
    <source>
        <dbReference type="PROSITE" id="PS50111"/>
    </source>
</evidence>
<keyword evidence="11" id="KW-1185">Reference proteome</keyword>
<gene>
    <name evidence="10" type="ORF">ARC20_00670</name>
</gene>
<dbReference type="EMBL" id="LLXU01000076">
    <property type="protein sequence ID" value="KRG43254.1"/>
    <property type="molecule type" value="Genomic_DNA"/>
</dbReference>
<dbReference type="InterPro" id="IPR051310">
    <property type="entry name" value="MCP_chemotaxis"/>
</dbReference>
<comment type="subcellular location">
    <subcellularLocation>
        <location evidence="1">Membrane</location>
    </subcellularLocation>
</comment>
<feature type="domain" description="HAMP" evidence="9">
    <location>
        <begin position="551"/>
        <end position="597"/>
    </location>
</feature>
<dbReference type="CDD" id="cd11386">
    <property type="entry name" value="MCP_signal"/>
    <property type="match status" value="1"/>
</dbReference>
<dbReference type="SMART" id="SM01358">
    <property type="entry name" value="HBM"/>
    <property type="match status" value="1"/>
</dbReference>
<evidence type="ECO:0000256" key="2">
    <source>
        <dbReference type="ARBA" id="ARBA00022481"/>
    </source>
</evidence>
<organism evidence="10 11">
    <name type="scientific">Stenotrophomonas panacihumi</name>
    <dbReference type="NCBI Taxonomy" id="676599"/>
    <lineage>
        <taxon>Bacteria</taxon>
        <taxon>Pseudomonadati</taxon>
        <taxon>Pseudomonadota</taxon>
        <taxon>Gammaproteobacteria</taxon>
        <taxon>Lysobacterales</taxon>
        <taxon>Lysobacteraceae</taxon>
        <taxon>Stenotrophomonas</taxon>
    </lineage>
</organism>
<dbReference type="Proteomes" id="UP000051802">
    <property type="component" value="Unassembled WGS sequence"/>
</dbReference>
<reference evidence="10 11" key="1">
    <citation type="submission" date="2015-10" db="EMBL/GenBank/DDBJ databases">
        <title>Genome sequencing and analysis of members of genus Stenotrophomonas.</title>
        <authorList>
            <person name="Patil P.P."/>
            <person name="Midha S."/>
            <person name="Patil P.B."/>
        </authorList>
    </citation>
    <scope>NUCLEOTIDE SEQUENCE [LARGE SCALE GENOMIC DNA]</scope>
    <source>
        <strain evidence="10 11">JCM 16536</strain>
    </source>
</reference>
<dbReference type="Pfam" id="PF00015">
    <property type="entry name" value="MCPsignal"/>
    <property type="match status" value="1"/>
</dbReference>
<evidence type="ECO:0000313" key="10">
    <source>
        <dbReference type="EMBL" id="KRG43254.1"/>
    </source>
</evidence>
<dbReference type="GO" id="GO:0006935">
    <property type="term" value="P:chemotaxis"/>
    <property type="evidence" value="ECO:0007669"/>
    <property type="project" value="UniProtKB-KW"/>
</dbReference>
<dbReference type="PANTHER" id="PTHR43531:SF14">
    <property type="entry name" value="METHYL-ACCEPTING CHEMOTAXIS PROTEIN I-RELATED"/>
    <property type="match status" value="1"/>
</dbReference>
<dbReference type="InterPro" id="IPR003660">
    <property type="entry name" value="HAMP_dom"/>
</dbReference>
<dbReference type="CDD" id="cd06225">
    <property type="entry name" value="HAMP"/>
    <property type="match status" value="1"/>
</dbReference>
<comment type="similarity">
    <text evidence="4">Belongs to the methyl-accepting chemotaxis (MCP) protein family.</text>
</comment>
<keyword evidence="7" id="KW-1133">Transmembrane helix</keyword>
<dbReference type="Gene3D" id="1.10.287.950">
    <property type="entry name" value="Methyl-accepting chemotaxis protein"/>
    <property type="match status" value="1"/>
</dbReference>
<dbReference type="SMART" id="SM00304">
    <property type="entry name" value="HAMP"/>
    <property type="match status" value="2"/>
</dbReference>
<dbReference type="SMART" id="SM00091">
    <property type="entry name" value="PAS"/>
    <property type="match status" value="1"/>
</dbReference>
<evidence type="ECO:0000256" key="6">
    <source>
        <dbReference type="SAM" id="Coils"/>
    </source>
</evidence>
<dbReference type="PANTHER" id="PTHR43531">
    <property type="entry name" value="PROTEIN ICFG"/>
    <property type="match status" value="1"/>
</dbReference>
<dbReference type="InterPro" id="IPR004089">
    <property type="entry name" value="MCPsignal_dom"/>
</dbReference>
<sequence>MTAPQGTSAPMDRVRALLDTLRARMPHTLAAYRPATIAQWGIARKIRASLVVCGIGLLVIGLAYWRASAGVESAARIFDAHQSQAALSGRLSEQVAEARRLQTVYAARQGEEDRKALQQAHEQLLATLAQLQKQAAGQAVGAQVADVAAKVKAFAEGIASLNQRVDEMGSGDASLRAQLQARAEAIDPAVDAAARPALAAAWQKMRRFESQFLLTGDASQTDKVSEQKMPFDLALEAARLPAADTATLRDGMDAYQQALLAYTAARIGLDVEAQALEGTAAEITPALRALSQAQGASLEAARERQQSQRRWMTGLFAVIWLIVAGVVVAVLVLVLKAVRQPIEDTLRFADDIADDRLDTELRIHNPHDEIGQLAHRLRDMQARLRGRFEAERAAARDNERARQALDSVQTGLLLLDAEGRVGYANRALGQALALADDLMGAPASRLHPAFGALQRQLEAGDAAHAQEIELGGTRYVLAASPIVVEGQRLGAAVEWRSRALELVVEGEIAALVDGAARGELGGRVPLQDKQGFVRTLSLSINHLLDTFQDKLDAIQHLLAALAQGDLRVRMEGEFAGVFARMRDDANATVAQLSAIVLDIQSAAGTLNEAAMAIAAGNGDVSAHTQAQAASLRDTAGAMEEITAIVRQNADAAQQADRLVADAVAVAASGGEVVEGVVGTMREIDTASRRIGEIVAVIDGIAFQTNLLALNAAVEAARAGEQGRGFAVVAGEVRNLAQRSADAARQIKALVGASVERVAAGSAQAHKAGETMGQIMGRISGVARLMADISGGSRSQAGGIEEINAGIGRMEQTTQRNAALVEEATEAAHAMQAQATALTEAVAVFRVRAQAPASNPRADGRRTTPALP</sequence>
<protein>
    <submittedName>
        <fullName evidence="10">Chemotaxis protein</fullName>
    </submittedName>
</protein>
<dbReference type="PROSITE" id="PS50111">
    <property type="entry name" value="CHEMOTAXIS_TRANSDUC_2"/>
    <property type="match status" value="1"/>
</dbReference>
<dbReference type="FunFam" id="1.10.287.950:FF:000001">
    <property type="entry name" value="Methyl-accepting chemotaxis sensory transducer"/>
    <property type="match status" value="1"/>
</dbReference>
<dbReference type="AlphaFoldDB" id="A0A0R0AE38"/>
<proteinExistence type="inferred from homology"/>
<dbReference type="SUPFAM" id="SSF158472">
    <property type="entry name" value="HAMP domain-like"/>
    <property type="match status" value="1"/>
</dbReference>